<evidence type="ECO:0000313" key="2">
    <source>
        <dbReference type="Proteomes" id="UP000814033"/>
    </source>
</evidence>
<reference evidence="1" key="1">
    <citation type="submission" date="2021-02" db="EMBL/GenBank/DDBJ databases">
        <authorList>
            <consortium name="DOE Joint Genome Institute"/>
            <person name="Ahrendt S."/>
            <person name="Looney B.P."/>
            <person name="Miyauchi S."/>
            <person name="Morin E."/>
            <person name="Drula E."/>
            <person name="Courty P.E."/>
            <person name="Chicoki N."/>
            <person name="Fauchery L."/>
            <person name="Kohler A."/>
            <person name="Kuo A."/>
            <person name="Labutti K."/>
            <person name="Pangilinan J."/>
            <person name="Lipzen A."/>
            <person name="Riley R."/>
            <person name="Andreopoulos W."/>
            <person name="He G."/>
            <person name="Johnson J."/>
            <person name="Barry K.W."/>
            <person name="Grigoriev I.V."/>
            <person name="Nagy L."/>
            <person name="Hibbett D."/>
            <person name="Henrissat B."/>
            <person name="Matheny P.B."/>
            <person name="Labbe J."/>
            <person name="Martin F."/>
        </authorList>
    </citation>
    <scope>NUCLEOTIDE SEQUENCE</scope>
    <source>
        <strain evidence="1">FP105234-sp</strain>
    </source>
</reference>
<accession>A0ACB8R8A1</accession>
<keyword evidence="2" id="KW-1185">Reference proteome</keyword>
<reference evidence="1" key="2">
    <citation type="journal article" date="2022" name="New Phytol.">
        <title>Evolutionary transition to the ectomycorrhizal habit in the genomes of a hyperdiverse lineage of mushroom-forming fungi.</title>
        <authorList>
            <person name="Looney B."/>
            <person name="Miyauchi S."/>
            <person name="Morin E."/>
            <person name="Drula E."/>
            <person name="Courty P.E."/>
            <person name="Kohler A."/>
            <person name="Kuo A."/>
            <person name="LaButti K."/>
            <person name="Pangilinan J."/>
            <person name="Lipzen A."/>
            <person name="Riley R."/>
            <person name="Andreopoulos W."/>
            <person name="He G."/>
            <person name="Johnson J."/>
            <person name="Nolan M."/>
            <person name="Tritt A."/>
            <person name="Barry K.W."/>
            <person name="Grigoriev I.V."/>
            <person name="Nagy L.G."/>
            <person name="Hibbett D."/>
            <person name="Henrissat B."/>
            <person name="Matheny P.B."/>
            <person name="Labbe J."/>
            <person name="Martin F.M."/>
        </authorList>
    </citation>
    <scope>NUCLEOTIDE SEQUENCE</scope>
    <source>
        <strain evidence="1">FP105234-sp</strain>
    </source>
</reference>
<proteinExistence type="predicted"/>
<organism evidence="1 2">
    <name type="scientific">Auriscalpium vulgare</name>
    <dbReference type="NCBI Taxonomy" id="40419"/>
    <lineage>
        <taxon>Eukaryota</taxon>
        <taxon>Fungi</taxon>
        <taxon>Dikarya</taxon>
        <taxon>Basidiomycota</taxon>
        <taxon>Agaricomycotina</taxon>
        <taxon>Agaricomycetes</taxon>
        <taxon>Russulales</taxon>
        <taxon>Auriscalpiaceae</taxon>
        <taxon>Auriscalpium</taxon>
    </lineage>
</organism>
<protein>
    <submittedName>
        <fullName evidence="1">Uncharacterized protein</fullName>
    </submittedName>
</protein>
<sequence length="199" mass="22598">MPFDPTYPLPLKLRQRIQHWENDIPKTQFQMYGPLNNYFYEKFPGKLIKPQALFRDEVDPANPGPGRLSIDSMGAVTTDETKLYPDFAICSYGPRVNGNFPPDVVHLIVEVGSLGADLNKNSAEDRRHITDQLKGYLRKVGPFTNRSVGGTRGVAILGLEMCVISWVHGQTGWYMRKDVNWSSIYGPRWDTTMEHVAQL</sequence>
<dbReference type="Proteomes" id="UP000814033">
    <property type="component" value="Unassembled WGS sequence"/>
</dbReference>
<comment type="caution">
    <text evidence="1">The sequence shown here is derived from an EMBL/GenBank/DDBJ whole genome shotgun (WGS) entry which is preliminary data.</text>
</comment>
<name>A0ACB8R8A1_9AGAM</name>
<gene>
    <name evidence="1" type="ORF">FA95DRAFT_1566877</name>
</gene>
<dbReference type="EMBL" id="MU276254">
    <property type="protein sequence ID" value="KAI0039861.1"/>
    <property type="molecule type" value="Genomic_DNA"/>
</dbReference>
<evidence type="ECO:0000313" key="1">
    <source>
        <dbReference type="EMBL" id="KAI0039861.1"/>
    </source>
</evidence>